<dbReference type="GO" id="GO:0009423">
    <property type="term" value="P:chorismate biosynthetic process"/>
    <property type="evidence" value="ECO:0007669"/>
    <property type="project" value="TreeGrafter"/>
</dbReference>
<dbReference type="PANTHER" id="PTHR21089:SF1">
    <property type="entry name" value="BIFUNCTIONAL 3-DEHYDROQUINATE DEHYDRATASE_SHIKIMATE DEHYDROGENASE, CHLOROPLASTIC"/>
    <property type="match status" value="1"/>
</dbReference>
<dbReference type="InterPro" id="IPR036291">
    <property type="entry name" value="NAD(P)-bd_dom_sf"/>
</dbReference>
<feature type="domain" description="Shikimate dehydrogenase substrate binding N-terminal" evidence="1">
    <location>
        <begin position="28"/>
        <end position="107"/>
    </location>
</feature>
<dbReference type="PANTHER" id="PTHR21089">
    <property type="entry name" value="SHIKIMATE DEHYDROGENASE"/>
    <property type="match status" value="1"/>
</dbReference>
<dbReference type="Gene3D" id="3.40.50.720">
    <property type="entry name" value="NAD(P)-binding Rossmann-like Domain"/>
    <property type="match status" value="1"/>
</dbReference>
<comment type="caution">
    <text evidence="2">The sequence shown here is derived from an EMBL/GenBank/DDBJ whole genome shotgun (WGS) entry which is preliminary data.</text>
</comment>
<dbReference type="GO" id="GO:0019632">
    <property type="term" value="P:shikimate metabolic process"/>
    <property type="evidence" value="ECO:0007669"/>
    <property type="project" value="TreeGrafter"/>
</dbReference>
<proteinExistence type="predicted"/>
<dbReference type="SUPFAM" id="SSF51735">
    <property type="entry name" value="NAD(P)-binding Rossmann-fold domains"/>
    <property type="match status" value="1"/>
</dbReference>
<dbReference type="Pfam" id="PF08501">
    <property type="entry name" value="Shikimate_dh_N"/>
    <property type="match status" value="1"/>
</dbReference>
<protein>
    <recommendedName>
        <fullName evidence="1">Shikimate dehydrogenase substrate binding N-terminal domain-containing protein</fullName>
    </recommendedName>
</protein>
<gene>
    <name evidence="2" type="ORF">N7541_000991</name>
</gene>
<dbReference type="Proteomes" id="UP001148299">
    <property type="component" value="Unassembled WGS sequence"/>
</dbReference>
<dbReference type="Gene3D" id="3.40.50.10860">
    <property type="entry name" value="Leucine Dehydrogenase, chain A, domain 1"/>
    <property type="match status" value="1"/>
</dbReference>
<name>A0A9W9RWQ2_PENBR</name>
<dbReference type="GO" id="GO:0004764">
    <property type="term" value="F:shikimate 3-dehydrogenase (NADP+) activity"/>
    <property type="evidence" value="ECO:0007669"/>
    <property type="project" value="InterPro"/>
</dbReference>
<dbReference type="EMBL" id="JAPZBR010000001">
    <property type="protein sequence ID" value="KAJ5367050.1"/>
    <property type="molecule type" value="Genomic_DNA"/>
</dbReference>
<organism evidence="2 3">
    <name type="scientific">Penicillium brevicompactum</name>
    <dbReference type="NCBI Taxonomy" id="5074"/>
    <lineage>
        <taxon>Eukaryota</taxon>
        <taxon>Fungi</taxon>
        <taxon>Dikarya</taxon>
        <taxon>Ascomycota</taxon>
        <taxon>Pezizomycotina</taxon>
        <taxon>Eurotiomycetes</taxon>
        <taxon>Eurotiomycetidae</taxon>
        <taxon>Eurotiales</taxon>
        <taxon>Aspergillaceae</taxon>
        <taxon>Penicillium</taxon>
    </lineage>
</organism>
<dbReference type="InterPro" id="IPR046346">
    <property type="entry name" value="Aminoacid_DH-like_N_sf"/>
</dbReference>
<dbReference type="InterPro" id="IPR022893">
    <property type="entry name" value="Shikimate_DH_fam"/>
</dbReference>
<reference evidence="2" key="2">
    <citation type="journal article" date="2023" name="IMA Fungus">
        <title>Comparative genomic study of the Penicillium genus elucidates a diverse pangenome and 15 lateral gene transfer events.</title>
        <authorList>
            <person name="Petersen C."/>
            <person name="Sorensen T."/>
            <person name="Nielsen M.R."/>
            <person name="Sondergaard T.E."/>
            <person name="Sorensen J.L."/>
            <person name="Fitzpatrick D.A."/>
            <person name="Frisvad J.C."/>
            <person name="Nielsen K.L."/>
        </authorList>
    </citation>
    <scope>NUCLEOTIDE SEQUENCE</scope>
    <source>
        <strain evidence="2">IBT 35675</strain>
    </source>
</reference>
<dbReference type="InterPro" id="IPR013708">
    <property type="entry name" value="Shikimate_DH-bd_N"/>
</dbReference>
<evidence type="ECO:0000313" key="2">
    <source>
        <dbReference type="EMBL" id="KAJ5367050.1"/>
    </source>
</evidence>
<sequence>MDILRHSYQYGTSLLGSSSRSVPYNAYLFGGDISRSLSPLLHGILFRSVGASWECHLSQTTEKSKFLETITASNTIGSSITMPNKITFGRLLDDLTDEARTIGATNTTFVRLDPTGKRRYIGTNTDCIGVRDAILQQHPNALASAAGKPAMVVGGGGAARSAIYAIGKWFSPSEIYITNRLESEVDDIVNHFNTAMPDVKLRYIPDVATAHKLPDPSIIVGTIPDYPPSQPGELLSWQICEAILAKAERGLLVDMCYMPVPETRLVNAAKNAGWEVILGTEVLARVCVAQQILWLECESNEEGVKQAVAAIAP</sequence>
<accession>A0A9W9RWQ2</accession>
<evidence type="ECO:0000313" key="3">
    <source>
        <dbReference type="Proteomes" id="UP001148299"/>
    </source>
</evidence>
<dbReference type="AlphaFoldDB" id="A0A9W9RWQ2"/>
<keyword evidence="3" id="KW-1185">Reference proteome</keyword>
<dbReference type="SUPFAM" id="SSF53223">
    <property type="entry name" value="Aminoacid dehydrogenase-like, N-terminal domain"/>
    <property type="match status" value="1"/>
</dbReference>
<reference evidence="2" key="1">
    <citation type="submission" date="2022-12" db="EMBL/GenBank/DDBJ databases">
        <authorList>
            <person name="Petersen C."/>
        </authorList>
    </citation>
    <scope>NUCLEOTIDE SEQUENCE</scope>
    <source>
        <strain evidence="2">IBT 35675</strain>
    </source>
</reference>
<evidence type="ECO:0000259" key="1">
    <source>
        <dbReference type="Pfam" id="PF08501"/>
    </source>
</evidence>